<evidence type="ECO:0000256" key="6">
    <source>
        <dbReference type="ARBA" id="ARBA00023136"/>
    </source>
</evidence>
<dbReference type="GO" id="GO:0055085">
    <property type="term" value="P:transmembrane transport"/>
    <property type="evidence" value="ECO:0007669"/>
    <property type="project" value="InterPro"/>
</dbReference>
<accession>A0A1B2EY09</accession>
<organism evidence="9">
    <name type="scientific">Microvirga ossetica</name>
    <dbReference type="NCBI Taxonomy" id="1882682"/>
    <lineage>
        <taxon>Bacteria</taxon>
        <taxon>Pseudomonadati</taxon>
        <taxon>Pseudomonadota</taxon>
        <taxon>Alphaproteobacteria</taxon>
        <taxon>Hyphomicrobiales</taxon>
        <taxon>Methylobacteriaceae</taxon>
        <taxon>Microvirga</taxon>
    </lineage>
</organism>
<evidence type="ECO:0000256" key="1">
    <source>
        <dbReference type="ARBA" id="ARBA00004651"/>
    </source>
</evidence>
<dbReference type="InterPro" id="IPR035906">
    <property type="entry name" value="MetI-like_sf"/>
</dbReference>
<evidence type="ECO:0000313" key="9">
    <source>
        <dbReference type="EMBL" id="ANY84841.1"/>
    </source>
</evidence>
<feature type="transmembrane region" description="Helical" evidence="7">
    <location>
        <begin position="72"/>
        <end position="93"/>
    </location>
</feature>
<proteinExistence type="inferred from homology"/>
<dbReference type="InterPro" id="IPR000515">
    <property type="entry name" value="MetI-like"/>
</dbReference>
<dbReference type="CDD" id="cd06261">
    <property type="entry name" value="TM_PBP2"/>
    <property type="match status" value="1"/>
</dbReference>
<keyword evidence="4 7" id="KW-0812">Transmembrane</keyword>
<dbReference type="InterPro" id="IPR051393">
    <property type="entry name" value="ABC_transporter_permease"/>
</dbReference>
<dbReference type="GO" id="GO:0005886">
    <property type="term" value="C:plasma membrane"/>
    <property type="evidence" value="ECO:0007669"/>
    <property type="project" value="UniProtKB-SubCell"/>
</dbReference>
<protein>
    <submittedName>
        <fullName evidence="9">Sugar ABC transporter permease</fullName>
    </submittedName>
</protein>
<dbReference type="KEGG" id="moc:BB934_41690"/>
<dbReference type="PANTHER" id="PTHR30193:SF37">
    <property type="entry name" value="INNER MEMBRANE ABC TRANSPORTER PERMEASE PROTEIN YCJO"/>
    <property type="match status" value="1"/>
</dbReference>
<dbReference type="AlphaFoldDB" id="A0A1B2EY09"/>
<dbReference type="PROSITE" id="PS50928">
    <property type="entry name" value="ABC_TM1"/>
    <property type="match status" value="1"/>
</dbReference>
<keyword evidence="2 7" id="KW-0813">Transport</keyword>
<keyword evidence="9" id="KW-0614">Plasmid</keyword>
<keyword evidence="3" id="KW-1003">Cell membrane</keyword>
<evidence type="ECO:0000256" key="7">
    <source>
        <dbReference type="RuleBase" id="RU363032"/>
    </source>
</evidence>
<dbReference type="OrthoDB" id="9782326at2"/>
<feature type="transmembrane region" description="Helical" evidence="7">
    <location>
        <begin position="153"/>
        <end position="178"/>
    </location>
</feature>
<dbReference type="SUPFAM" id="SSF161098">
    <property type="entry name" value="MetI-like"/>
    <property type="match status" value="1"/>
</dbReference>
<keyword evidence="5 7" id="KW-1133">Transmembrane helix</keyword>
<dbReference type="Pfam" id="PF00528">
    <property type="entry name" value="BPD_transp_1"/>
    <property type="match status" value="1"/>
</dbReference>
<sequence length="291" mass="32440">MGLNRQKVILGSVFLGLPLAWMTVFVIFPILLVVYLSFTSYDIVGTPKWIGLLNYEDLLDDDVFWTAVRNTAYYTAVTVPVGMVLSLLLALFINRRLPAISFFRTVYYAPVVAPLVTTALVWMLFYSETIGLFNYVLSLFGIAPKQWLSSSTWAMPSVIILSIWKGVGFNMVIFLAGLQSIPRELYEAASLDGAGKARSFWYITLPLLMPSTVYVIITSVIASFQVFEQVFVMTNGGPNNSTTTIVHQIYRTAFVHLEMGYASAMALALFVILVAASLVNVRVFARKEIYG</sequence>
<comment type="subcellular location">
    <subcellularLocation>
        <location evidence="1 7">Cell membrane</location>
        <topology evidence="1 7">Multi-pass membrane protein</topology>
    </subcellularLocation>
</comment>
<gene>
    <name evidence="9" type="ORF">BB934_41690</name>
</gene>
<evidence type="ECO:0000256" key="4">
    <source>
        <dbReference type="ARBA" id="ARBA00022692"/>
    </source>
</evidence>
<evidence type="ECO:0000259" key="8">
    <source>
        <dbReference type="PROSITE" id="PS50928"/>
    </source>
</evidence>
<dbReference type="EMBL" id="CP016619">
    <property type="protein sequence ID" value="ANY84841.1"/>
    <property type="molecule type" value="Genomic_DNA"/>
</dbReference>
<dbReference type="Gene3D" id="1.10.3720.10">
    <property type="entry name" value="MetI-like"/>
    <property type="match status" value="1"/>
</dbReference>
<evidence type="ECO:0000256" key="2">
    <source>
        <dbReference type="ARBA" id="ARBA00022448"/>
    </source>
</evidence>
<name>A0A1B2EY09_9HYPH</name>
<feature type="domain" description="ABC transmembrane type-1" evidence="8">
    <location>
        <begin position="68"/>
        <end position="280"/>
    </location>
</feature>
<dbReference type="PANTHER" id="PTHR30193">
    <property type="entry name" value="ABC TRANSPORTER PERMEASE PROTEIN"/>
    <property type="match status" value="1"/>
</dbReference>
<evidence type="ECO:0000256" key="3">
    <source>
        <dbReference type="ARBA" id="ARBA00022475"/>
    </source>
</evidence>
<evidence type="ECO:0000256" key="5">
    <source>
        <dbReference type="ARBA" id="ARBA00022989"/>
    </source>
</evidence>
<feature type="transmembrane region" description="Helical" evidence="7">
    <location>
        <begin position="261"/>
        <end position="285"/>
    </location>
</feature>
<feature type="transmembrane region" description="Helical" evidence="7">
    <location>
        <begin position="12"/>
        <end position="38"/>
    </location>
</feature>
<feature type="transmembrane region" description="Helical" evidence="7">
    <location>
        <begin position="105"/>
        <end position="125"/>
    </location>
</feature>
<reference evidence="9" key="1">
    <citation type="submission" date="2016-07" db="EMBL/GenBank/DDBJ databases">
        <title>Microvirga ossetica sp. nov. a new species of rhizobia isolated from root nodules of the legume species Vicia alpestris Steven originated from North Ossetia region in the Caucasus.</title>
        <authorList>
            <person name="Safronova V.I."/>
            <person name="Kuznetsova I.G."/>
            <person name="Sazanova A.L."/>
            <person name="Belimov A."/>
            <person name="Andronov E."/>
            <person name="Osledkin Y.S."/>
            <person name="Onishchuk O.P."/>
            <person name="Kurchak O.N."/>
            <person name="Shaposhnikov A.I."/>
            <person name="Willems A."/>
            <person name="Tikhonovich I.A."/>
        </authorList>
    </citation>
    <scope>NUCLEOTIDE SEQUENCE [LARGE SCALE GENOMIC DNA]</scope>
    <source>
        <strain evidence="9">V5/3M</strain>
        <plasmid evidence="9">unnamed2</plasmid>
    </source>
</reference>
<comment type="similarity">
    <text evidence="7">Belongs to the binding-protein-dependent transport system permease family.</text>
</comment>
<keyword evidence="6 7" id="KW-0472">Membrane</keyword>
<geneLocation type="plasmid" evidence="9">
    <name>unnamed2</name>
</geneLocation>
<feature type="transmembrane region" description="Helical" evidence="7">
    <location>
        <begin position="199"/>
        <end position="224"/>
    </location>
</feature>